<dbReference type="Proteomes" id="UP000050741">
    <property type="component" value="Unassembled WGS sequence"/>
</dbReference>
<organism evidence="2 3">
    <name type="scientific">Globodera pallida</name>
    <name type="common">Potato cyst nematode worm</name>
    <name type="synonym">Heterodera pallida</name>
    <dbReference type="NCBI Taxonomy" id="36090"/>
    <lineage>
        <taxon>Eukaryota</taxon>
        <taxon>Metazoa</taxon>
        <taxon>Ecdysozoa</taxon>
        <taxon>Nematoda</taxon>
        <taxon>Chromadorea</taxon>
        <taxon>Rhabditida</taxon>
        <taxon>Tylenchina</taxon>
        <taxon>Tylenchomorpha</taxon>
        <taxon>Tylenchoidea</taxon>
        <taxon>Heteroderidae</taxon>
        <taxon>Heteroderinae</taxon>
        <taxon>Globodera</taxon>
    </lineage>
</organism>
<accession>A0A183CM06</accession>
<proteinExistence type="predicted"/>
<evidence type="ECO:0000256" key="1">
    <source>
        <dbReference type="SAM" id="Phobius"/>
    </source>
</evidence>
<dbReference type="AlphaFoldDB" id="A0A183CM06"/>
<keyword evidence="1" id="KW-0472">Membrane</keyword>
<keyword evidence="2" id="KW-1185">Reference proteome</keyword>
<reference evidence="2" key="1">
    <citation type="submission" date="2013-12" db="EMBL/GenBank/DDBJ databases">
        <authorList>
            <person name="Aslett M."/>
        </authorList>
    </citation>
    <scope>NUCLEOTIDE SEQUENCE [LARGE SCALE GENOMIC DNA]</scope>
    <source>
        <strain evidence="2">Lindley</strain>
    </source>
</reference>
<dbReference type="WBParaSite" id="GPLIN_001391200">
    <property type="protein sequence ID" value="GPLIN_001391200"/>
    <property type="gene ID" value="GPLIN_001391200"/>
</dbReference>
<keyword evidence="1" id="KW-0812">Transmembrane</keyword>
<evidence type="ECO:0000313" key="3">
    <source>
        <dbReference type="WBParaSite" id="GPLIN_001391200"/>
    </source>
</evidence>
<keyword evidence="1" id="KW-1133">Transmembrane helix</keyword>
<name>A0A183CM06_GLOPA</name>
<evidence type="ECO:0000313" key="2">
    <source>
        <dbReference type="Proteomes" id="UP000050741"/>
    </source>
</evidence>
<reference evidence="3" key="3">
    <citation type="submission" date="2016-06" db="UniProtKB">
        <authorList>
            <consortium name="WormBaseParasite"/>
        </authorList>
    </citation>
    <scope>IDENTIFICATION</scope>
</reference>
<reference evidence="2" key="2">
    <citation type="submission" date="2014-05" db="EMBL/GenBank/DDBJ databases">
        <title>The genome and life-stage specific transcriptomes of Globodera pallida elucidate key aspects of plant parasitism by a cyst nematode.</title>
        <authorList>
            <person name="Cotton J.A."/>
            <person name="Lilley C.J."/>
            <person name="Jones L.M."/>
            <person name="Kikuchi T."/>
            <person name="Reid A.J."/>
            <person name="Thorpe P."/>
            <person name="Tsai I.J."/>
            <person name="Beasley H."/>
            <person name="Blok V."/>
            <person name="Cock P.J.A."/>
            <person name="Van den Akker S.E."/>
            <person name="Holroyd N."/>
            <person name="Hunt M."/>
            <person name="Mantelin S."/>
            <person name="Naghra H."/>
            <person name="Pain A."/>
            <person name="Palomares-Rius J.E."/>
            <person name="Zarowiecki M."/>
            <person name="Berriman M."/>
            <person name="Jones J.T."/>
            <person name="Urwin P.E."/>
        </authorList>
    </citation>
    <scope>NUCLEOTIDE SEQUENCE [LARGE SCALE GENOMIC DNA]</scope>
    <source>
        <strain evidence="2">Lindley</strain>
    </source>
</reference>
<sequence length="117" mass="13156">MDVQLQFISVPSILPVIVTAVALFLATNGPHNWPALWQEFTNPPPDARHAIRKPSPYYFVPLSPAEIELRRAQLMSYVQIYGIPLGEQQQQQSEDGGNGCKFTTIADTKMLREQCDN</sequence>
<feature type="transmembrane region" description="Helical" evidence="1">
    <location>
        <begin position="6"/>
        <end position="26"/>
    </location>
</feature>
<protein>
    <submittedName>
        <fullName evidence="3">Secreted protein</fullName>
    </submittedName>
</protein>